<keyword evidence="1" id="KW-0812">Transmembrane</keyword>
<gene>
    <name evidence="3" type="ORF">SAMN05421640_1952</name>
</gene>
<feature type="transmembrane region" description="Helical" evidence="1">
    <location>
        <begin position="125"/>
        <end position="143"/>
    </location>
</feature>
<evidence type="ECO:0000313" key="3">
    <source>
        <dbReference type="EMBL" id="SNS99941.1"/>
    </source>
</evidence>
<name>A0A239J1Z0_EKHLU</name>
<proteinExistence type="predicted"/>
<keyword evidence="1" id="KW-0472">Membrane</keyword>
<dbReference type="OrthoDB" id="977366at2"/>
<reference evidence="3 4" key="1">
    <citation type="submission" date="2017-06" db="EMBL/GenBank/DDBJ databases">
        <authorList>
            <person name="Kim H.J."/>
            <person name="Triplett B.A."/>
        </authorList>
    </citation>
    <scope>NUCLEOTIDE SEQUENCE [LARGE SCALE GENOMIC DNA]</scope>
    <source>
        <strain evidence="3 4">DSM 19307</strain>
    </source>
</reference>
<sequence>MIDRIKVRLFIGILFFGLISSISAQNEILHEADSLFSQQKYTQAFQRYEQLHSEGHASQAMLLKMAFIQDGLGNHSDALYYLDLYYKESADRAVVGKIETIAEENELRGYQYNDINYFLALLSKYRAHFTLVLLALVIVLLVYIIKKTRAGERPVAAGIIQVILIAGLFAVVNLASAEKGIITEDYTLLRSGPSAGAEPIEILAKGHKVKILEKGEVWTKVVWDGNEVFVRNGRLKII</sequence>
<organism evidence="3 4">
    <name type="scientific">Ekhidna lutea</name>
    <dbReference type="NCBI Taxonomy" id="447679"/>
    <lineage>
        <taxon>Bacteria</taxon>
        <taxon>Pseudomonadati</taxon>
        <taxon>Bacteroidota</taxon>
        <taxon>Cytophagia</taxon>
        <taxon>Cytophagales</taxon>
        <taxon>Reichenbachiellaceae</taxon>
        <taxon>Ekhidna</taxon>
    </lineage>
</organism>
<dbReference type="AlphaFoldDB" id="A0A239J1Z0"/>
<dbReference type="Proteomes" id="UP000198393">
    <property type="component" value="Unassembled WGS sequence"/>
</dbReference>
<dbReference type="EMBL" id="FZPD01000003">
    <property type="protein sequence ID" value="SNS99941.1"/>
    <property type="molecule type" value="Genomic_DNA"/>
</dbReference>
<evidence type="ECO:0000256" key="1">
    <source>
        <dbReference type="SAM" id="Phobius"/>
    </source>
</evidence>
<dbReference type="Pfam" id="PF08239">
    <property type="entry name" value="SH3_3"/>
    <property type="match status" value="1"/>
</dbReference>
<accession>A0A239J1Z0</accession>
<evidence type="ECO:0000259" key="2">
    <source>
        <dbReference type="PROSITE" id="PS51781"/>
    </source>
</evidence>
<protein>
    <submittedName>
        <fullName evidence="3">SH3 domain-containing protein</fullName>
    </submittedName>
</protein>
<dbReference type="RefSeq" id="WP_089356669.1">
    <property type="nucleotide sequence ID" value="NZ_FZPD01000003.1"/>
</dbReference>
<feature type="domain" description="SH3b" evidence="2">
    <location>
        <begin position="177"/>
        <end position="238"/>
    </location>
</feature>
<keyword evidence="4" id="KW-1185">Reference proteome</keyword>
<dbReference type="Gene3D" id="2.30.30.40">
    <property type="entry name" value="SH3 Domains"/>
    <property type="match status" value="1"/>
</dbReference>
<evidence type="ECO:0000313" key="4">
    <source>
        <dbReference type="Proteomes" id="UP000198393"/>
    </source>
</evidence>
<feature type="transmembrane region" description="Helical" evidence="1">
    <location>
        <begin position="155"/>
        <end position="175"/>
    </location>
</feature>
<dbReference type="PROSITE" id="PS51781">
    <property type="entry name" value="SH3B"/>
    <property type="match status" value="1"/>
</dbReference>
<dbReference type="InterPro" id="IPR003646">
    <property type="entry name" value="SH3-like_bac-type"/>
</dbReference>
<keyword evidence="1" id="KW-1133">Transmembrane helix</keyword>